<comment type="subcellular location">
    <subcellularLocation>
        <location evidence="1 6">Cell membrane</location>
        <topology evidence="1 6">Peripheral membrane protein</topology>
    </subcellularLocation>
    <subcellularLocation>
        <location evidence="6">Golgi apparatus membrane</location>
        <topology evidence="6">Peripheral membrane protein</topology>
    </subcellularLocation>
    <subcellularLocation>
        <location evidence="6">Membrane</location>
        <location evidence="6">Caveola</location>
        <topology evidence="6">Peripheral membrane protein</topology>
    </subcellularLocation>
</comment>
<reference evidence="9" key="1">
    <citation type="submission" date="2011-07" db="EMBL/GenBank/DDBJ databases">
        <authorList>
            <consortium name="Caenorhabditis brenneri Sequencing and Analysis Consortium"/>
            <person name="Wilson R.K."/>
        </authorList>
    </citation>
    <scope>NUCLEOTIDE SEQUENCE [LARGE SCALE GENOMIC DNA]</scope>
    <source>
        <strain evidence="9">PB2801</strain>
    </source>
</reference>
<keyword evidence="3 6" id="KW-1003">Cell membrane</keyword>
<dbReference type="STRING" id="135651.G0PBA9"/>
<evidence type="ECO:0000256" key="3">
    <source>
        <dbReference type="ARBA" id="ARBA00022475"/>
    </source>
</evidence>
<evidence type="ECO:0000313" key="9">
    <source>
        <dbReference type="Proteomes" id="UP000008068"/>
    </source>
</evidence>
<keyword evidence="4 6" id="KW-0333">Golgi apparatus</keyword>
<evidence type="ECO:0000256" key="4">
    <source>
        <dbReference type="ARBA" id="ARBA00023034"/>
    </source>
</evidence>
<dbReference type="PANTHER" id="PTHR10844:SF21">
    <property type="entry name" value="CAVEOLIN-1"/>
    <property type="match status" value="1"/>
</dbReference>
<evidence type="ECO:0000256" key="6">
    <source>
        <dbReference type="RuleBase" id="RU000680"/>
    </source>
</evidence>
<dbReference type="eggNOG" id="ENOG502QUK5">
    <property type="taxonomic scope" value="Eukaryota"/>
</dbReference>
<comment type="function">
    <text evidence="6">May act as a scaffolding protein within caveolar membranes. Interacts directly with G-protein alpha subunits and can functionally regulate their activity.</text>
</comment>
<feature type="transmembrane region" description="Helical" evidence="7">
    <location>
        <begin position="155"/>
        <end position="180"/>
    </location>
</feature>
<evidence type="ECO:0000313" key="8">
    <source>
        <dbReference type="EMBL" id="EGT50413.1"/>
    </source>
</evidence>
<dbReference type="GO" id="GO:0000139">
    <property type="term" value="C:Golgi membrane"/>
    <property type="evidence" value="ECO:0007669"/>
    <property type="project" value="UniProtKB-SubCell"/>
</dbReference>
<keyword evidence="9" id="KW-1185">Reference proteome</keyword>
<keyword evidence="5 6" id="KW-0472">Membrane</keyword>
<dbReference type="AlphaFoldDB" id="G0PBA9"/>
<dbReference type="GO" id="GO:0005901">
    <property type="term" value="C:caveola"/>
    <property type="evidence" value="ECO:0007669"/>
    <property type="project" value="UniProtKB-SubCell"/>
</dbReference>
<name>G0PBA9_CAEBE</name>
<dbReference type="PANTHER" id="PTHR10844">
    <property type="entry name" value="CAVEOLIN"/>
    <property type="match status" value="1"/>
</dbReference>
<evidence type="ECO:0000256" key="7">
    <source>
        <dbReference type="SAM" id="Phobius"/>
    </source>
</evidence>
<evidence type="ECO:0000256" key="5">
    <source>
        <dbReference type="ARBA" id="ARBA00023136"/>
    </source>
</evidence>
<comment type="similarity">
    <text evidence="2 6">Belongs to the caveolin family.</text>
</comment>
<keyword evidence="7" id="KW-0812">Transmembrane</keyword>
<protein>
    <recommendedName>
        <fullName evidence="6">Caveolin</fullName>
    </recommendedName>
</protein>
<organism evidence="9">
    <name type="scientific">Caenorhabditis brenneri</name>
    <name type="common">Nematode worm</name>
    <dbReference type="NCBI Taxonomy" id="135651"/>
    <lineage>
        <taxon>Eukaryota</taxon>
        <taxon>Metazoa</taxon>
        <taxon>Ecdysozoa</taxon>
        <taxon>Nematoda</taxon>
        <taxon>Chromadorea</taxon>
        <taxon>Rhabditida</taxon>
        <taxon>Rhabditina</taxon>
        <taxon>Rhabditomorpha</taxon>
        <taxon>Rhabditoidea</taxon>
        <taxon>Rhabditidae</taxon>
        <taxon>Peloderinae</taxon>
        <taxon>Caenorhabditis</taxon>
    </lineage>
</organism>
<dbReference type="Pfam" id="PF01146">
    <property type="entry name" value="Caveolin"/>
    <property type="match status" value="1"/>
</dbReference>
<evidence type="ECO:0000256" key="1">
    <source>
        <dbReference type="ARBA" id="ARBA00004202"/>
    </source>
</evidence>
<dbReference type="FunCoup" id="G0PBA9">
    <property type="interactions" value="179"/>
</dbReference>
<keyword evidence="7" id="KW-1133">Transmembrane helix</keyword>
<dbReference type="Proteomes" id="UP000008068">
    <property type="component" value="Unassembled WGS sequence"/>
</dbReference>
<dbReference type="GO" id="GO:0070836">
    <property type="term" value="P:caveola assembly"/>
    <property type="evidence" value="ECO:0007669"/>
    <property type="project" value="InterPro"/>
</dbReference>
<gene>
    <name evidence="8" type="primary">Cbn-cav-1</name>
    <name evidence="8" type="ORF">CAEBREN_00269</name>
</gene>
<dbReference type="EMBL" id="GL380206">
    <property type="protein sequence ID" value="EGT50413.1"/>
    <property type="molecule type" value="Genomic_DNA"/>
</dbReference>
<dbReference type="InParanoid" id="G0PBA9"/>
<dbReference type="OMA" id="WMVGPCV"/>
<evidence type="ECO:0000256" key="2">
    <source>
        <dbReference type="ARBA" id="ARBA00010988"/>
    </source>
</evidence>
<dbReference type="GO" id="GO:0060090">
    <property type="term" value="F:molecular adaptor activity"/>
    <property type="evidence" value="ECO:0007669"/>
    <property type="project" value="TreeGrafter"/>
</dbReference>
<dbReference type="HOGENOM" id="CLU_1220990_0_0_1"/>
<feature type="transmembrane region" description="Helical" evidence="7">
    <location>
        <begin position="186"/>
        <end position="216"/>
    </location>
</feature>
<proteinExistence type="inferred from homology"/>
<accession>G0PBA9</accession>
<sequence length="235" mass="26985">MSTEQDIKTEEQIPLTDAVAVPIVVEGDAAAAAVAPEEPKPKKNWFTWGKKKGSHVINETNVEEGAVEDEEPKKEKKESWWKACTKTQPITIDRDQRMGINFVDRDRNNLATNLDFSFENVFGENKAQHSWEWSYRINHYVYSAFKEIFYKLFQWCVLPFTVFFAIFVALFVTLYSWILLPLGKLLIIPGTVVAAVWSWLIHAIFDPIFASLGLLFSNFNIRKYGINQENTAPCV</sequence>
<dbReference type="OrthoDB" id="5917823at2759"/>
<dbReference type="InterPro" id="IPR001612">
    <property type="entry name" value="Caveolin"/>
</dbReference>